<proteinExistence type="predicted"/>
<sequence length="114" mass="12836">MDAITRDLQRPAPWTLPYASVMLASGQKEELERQASACNERLARFGFLLNVRKTGYMTTNFDEPTTIQVDGNDPRRTEYSKYLGSTLSAVVNPAHEVVARVNAAWLKWRSMTGV</sequence>
<dbReference type="EMBL" id="JARK01001357">
    <property type="protein sequence ID" value="EYC20670.1"/>
    <property type="molecule type" value="Genomic_DNA"/>
</dbReference>
<dbReference type="AlphaFoldDB" id="A0A016UZS2"/>
<organism evidence="1 2">
    <name type="scientific">Ancylostoma ceylanicum</name>
    <dbReference type="NCBI Taxonomy" id="53326"/>
    <lineage>
        <taxon>Eukaryota</taxon>
        <taxon>Metazoa</taxon>
        <taxon>Ecdysozoa</taxon>
        <taxon>Nematoda</taxon>
        <taxon>Chromadorea</taxon>
        <taxon>Rhabditida</taxon>
        <taxon>Rhabditina</taxon>
        <taxon>Rhabditomorpha</taxon>
        <taxon>Strongyloidea</taxon>
        <taxon>Ancylostomatidae</taxon>
        <taxon>Ancylostomatinae</taxon>
        <taxon>Ancylostoma</taxon>
    </lineage>
</organism>
<evidence type="ECO:0008006" key="3">
    <source>
        <dbReference type="Google" id="ProtNLM"/>
    </source>
</evidence>
<protein>
    <recommendedName>
        <fullName evidence="3">Reverse transcriptase domain-containing protein</fullName>
    </recommendedName>
</protein>
<keyword evidence="2" id="KW-1185">Reference proteome</keyword>
<evidence type="ECO:0000313" key="2">
    <source>
        <dbReference type="Proteomes" id="UP000024635"/>
    </source>
</evidence>
<name>A0A016UZS2_9BILA</name>
<gene>
    <name evidence="1" type="primary">Acey_s0021.g356</name>
    <name evidence="1" type="ORF">Y032_0021g356</name>
</gene>
<dbReference type="Proteomes" id="UP000024635">
    <property type="component" value="Unassembled WGS sequence"/>
</dbReference>
<comment type="caution">
    <text evidence="1">The sequence shown here is derived from an EMBL/GenBank/DDBJ whole genome shotgun (WGS) entry which is preliminary data.</text>
</comment>
<dbReference type="OrthoDB" id="5849210at2759"/>
<evidence type="ECO:0000313" key="1">
    <source>
        <dbReference type="EMBL" id="EYC20670.1"/>
    </source>
</evidence>
<reference evidence="2" key="1">
    <citation type="journal article" date="2015" name="Nat. Genet.">
        <title>The genome and transcriptome of the zoonotic hookworm Ancylostoma ceylanicum identify infection-specific gene families.</title>
        <authorList>
            <person name="Schwarz E.M."/>
            <person name="Hu Y."/>
            <person name="Antoshechkin I."/>
            <person name="Miller M.M."/>
            <person name="Sternberg P.W."/>
            <person name="Aroian R.V."/>
        </authorList>
    </citation>
    <scope>NUCLEOTIDE SEQUENCE</scope>
    <source>
        <strain evidence="2">HY135</strain>
    </source>
</reference>
<accession>A0A016UZS2</accession>